<gene>
    <name evidence="2" type="ORF">Fcan01_26333</name>
</gene>
<protein>
    <submittedName>
        <fullName evidence="2">Uncharacterized protein</fullName>
    </submittedName>
</protein>
<sequence length="117" mass="13034">MQGKAKGMIFGIQTGLVVFFVAVVASVFISVGVCMYFYMQEQAKKRRVVPLPVPVMKLDKPFNTKDFWGLRTLKITPTPSPVTVTSTTPTHTVQMVAETRPSRQADLQLPLTDDPYT</sequence>
<keyword evidence="3" id="KW-1185">Reference proteome</keyword>
<keyword evidence="1" id="KW-1133">Transmembrane helix</keyword>
<keyword evidence="1" id="KW-0812">Transmembrane</keyword>
<reference evidence="2 3" key="1">
    <citation type="submission" date="2015-12" db="EMBL/GenBank/DDBJ databases">
        <title>The genome of Folsomia candida.</title>
        <authorList>
            <person name="Faddeeva A."/>
            <person name="Derks M.F."/>
            <person name="Anvar Y."/>
            <person name="Smit S."/>
            <person name="Van Straalen N."/>
            <person name="Roelofs D."/>
        </authorList>
    </citation>
    <scope>NUCLEOTIDE SEQUENCE [LARGE SCALE GENOMIC DNA]</scope>
    <source>
        <strain evidence="2 3">VU population</strain>
        <tissue evidence="2">Whole body</tissue>
    </source>
</reference>
<proteinExistence type="predicted"/>
<feature type="transmembrane region" description="Helical" evidence="1">
    <location>
        <begin position="12"/>
        <end position="38"/>
    </location>
</feature>
<accession>A0A226D1D9</accession>
<dbReference type="AlphaFoldDB" id="A0A226D1D9"/>
<organism evidence="2 3">
    <name type="scientific">Folsomia candida</name>
    <name type="common">Springtail</name>
    <dbReference type="NCBI Taxonomy" id="158441"/>
    <lineage>
        <taxon>Eukaryota</taxon>
        <taxon>Metazoa</taxon>
        <taxon>Ecdysozoa</taxon>
        <taxon>Arthropoda</taxon>
        <taxon>Hexapoda</taxon>
        <taxon>Collembola</taxon>
        <taxon>Entomobryomorpha</taxon>
        <taxon>Isotomoidea</taxon>
        <taxon>Isotomidae</taxon>
        <taxon>Proisotominae</taxon>
        <taxon>Folsomia</taxon>
    </lineage>
</organism>
<dbReference type="EMBL" id="LNIX01000042">
    <property type="protein sequence ID" value="OXA38993.1"/>
    <property type="molecule type" value="Genomic_DNA"/>
</dbReference>
<keyword evidence="1" id="KW-0472">Membrane</keyword>
<evidence type="ECO:0000256" key="1">
    <source>
        <dbReference type="SAM" id="Phobius"/>
    </source>
</evidence>
<evidence type="ECO:0000313" key="3">
    <source>
        <dbReference type="Proteomes" id="UP000198287"/>
    </source>
</evidence>
<evidence type="ECO:0000313" key="2">
    <source>
        <dbReference type="EMBL" id="OXA38993.1"/>
    </source>
</evidence>
<dbReference type="Proteomes" id="UP000198287">
    <property type="component" value="Unassembled WGS sequence"/>
</dbReference>
<comment type="caution">
    <text evidence="2">The sequence shown here is derived from an EMBL/GenBank/DDBJ whole genome shotgun (WGS) entry which is preliminary data.</text>
</comment>
<name>A0A226D1D9_FOLCA</name>